<dbReference type="OrthoDB" id="548136at2759"/>
<keyword evidence="3" id="KW-1133">Transmembrane helix</keyword>
<proteinExistence type="predicted"/>
<reference evidence="4 5" key="1">
    <citation type="journal article" date="2010" name="Science">
        <title>Genomic analysis of organismal complexity in the multicellular green alga Volvox carteri.</title>
        <authorList>
            <person name="Prochnik S.E."/>
            <person name="Umen J."/>
            <person name="Nedelcu A.M."/>
            <person name="Hallmann A."/>
            <person name="Miller S.M."/>
            <person name="Nishii I."/>
            <person name="Ferris P."/>
            <person name="Kuo A."/>
            <person name="Mitros T."/>
            <person name="Fritz-Laylin L.K."/>
            <person name="Hellsten U."/>
            <person name="Chapman J."/>
            <person name="Simakov O."/>
            <person name="Rensing S.A."/>
            <person name="Terry A."/>
            <person name="Pangilinan J."/>
            <person name="Kapitonov V."/>
            <person name="Jurka J."/>
            <person name="Salamov A."/>
            <person name="Shapiro H."/>
            <person name="Schmutz J."/>
            <person name="Grimwood J."/>
            <person name="Lindquist E."/>
            <person name="Lucas S."/>
            <person name="Grigoriev I.V."/>
            <person name="Schmitt R."/>
            <person name="Kirk D."/>
            <person name="Rokhsar D.S."/>
        </authorList>
    </citation>
    <scope>NUCLEOTIDE SEQUENCE [LARGE SCALE GENOMIC DNA]</scope>
    <source>
        <strain evidence="5">f. Nagariensis / Eve</strain>
    </source>
</reference>
<gene>
    <name evidence="4" type="ORF">VOLCADRAFT_106049</name>
</gene>
<protein>
    <submittedName>
        <fullName evidence="4">Uncharacterized protein</fullName>
    </submittedName>
</protein>
<dbReference type="Proteomes" id="UP000001058">
    <property type="component" value="Unassembled WGS sequence"/>
</dbReference>
<dbReference type="KEGG" id="vcn:VOLCADRAFT_106049"/>
<sequence length="593" mass="60797">MHHRKASQDLPNGAVVLAAGAPKPVAAGAAPKAGAVVAPNPVVVAPKGLAGAAAVAPKAGALAAPKPPNAGADCGAPKAGADGAPKAGAGVKVAPNDGAVPRPAPKAGCCAGWPKPVVPANAAIFHAEADMQMVTQMARPLPKQTVDKGKIWSIFIGGAVVLFGITIVAENNETLFPAITRANRAFRMAAKQIDEEEERQKKEEELLRLRQAEYDEEQRQLALVQEGMREARAKVIGSSSSAAQPQLASTAVTPVAAAPAAAPSNGAAAVASSMSPGSHGGPADQVSTSTTAGADPYVVVNNTVPDMGAVAWPAAAAATTPALASTSACAEGMDVAAPTLAVNGAGDAQSLPATGAALSAEEDAEAMARLARLQGFVSGAVAGNKSAMEAYKAQRHVNLREGSCKLGICYERRCRVCRIVQRYGSAHWCGLSWGVDEAGHSMGPVTLRCSVWALMIWALMASRGAVLIILVQLGLNGGLEDAQHLYSRAGHLNDSITAPAALLCYGSLCQKLQVSSAKERILHFFPFPFAWGCLPHQSLLLGSLDVCCRTLMPSKDCISGPSTRQAAAAAVITALPSSHSVRVRSVGFELLEF</sequence>
<dbReference type="EMBL" id="GL378358">
    <property type="protein sequence ID" value="EFJ45322.1"/>
    <property type="molecule type" value="Genomic_DNA"/>
</dbReference>
<name>D8U4R8_VOLCA</name>
<keyword evidence="5" id="KW-1185">Reference proteome</keyword>
<dbReference type="RefSeq" id="XP_002953698.1">
    <property type="nucleotide sequence ID" value="XM_002953652.1"/>
</dbReference>
<evidence type="ECO:0000256" key="3">
    <source>
        <dbReference type="SAM" id="Phobius"/>
    </source>
</evidence>
<keyword evidence="3" id="KW-0812">Transmembrane</keyword>
<feature type="coiled-coil region" evidence="1">
    <location>
        <begin position="179"/>
        <end position="234"/>
    </location>
</feature>
<evidence type="ECO:0000313" key="5">
    <source>
        <dbReference type="Proteomes" id="UP000001058"/>
    </source>
</evidence>
<accession>D8U4R8</accession>
<feature type="region of interest" description="Disordered" evidence="2">
    <location>
        <begin position="268"/>
        <end position="288"/>
    </location>
</feature>
<evidence type="ECO:0000256" key="2">
    <source>
        <dbReference type="SAM" id="MobiDB-lite"/>
    </source>
</evidence>
<feature type="transmembrane region" description="Helical" evidence="3">
    <location>
        <begin position="151"/>
        <end position="169"/>
    </location>
</feature>
<keyword evidence="1" id="KW-0175">Coiled coil</keyword>
<dbReference type="InParanoid" id="D8U4R8"/>
<dbReference type="GeneID" id="9616177"/>
<keyword evidence="3" id="KW-0472">Membrane</keyword>
<evidence type="ECO:0000256" key="1">
    <source>
        <dbReference type="SAM" id="Coils"/>
    </source>
</evidence>
<organism evidence="5">
    <name type="scientific">Volvox carteri f. nagariensis</name>
    <dbReference type="NCBI Taxonomy" id="3068"/>
    <lineage>
        <taxon>Eukaryota</taxon>
        <taxon>Viridiplantae</taxon>
        <taxon>Chlorophyta</taxon>
        <taxon>core chlorophytes</taxon>
        <taxon>Chlorophyceae</taxon>
        <taxon>CS clade</taxon>
        <taxon>Chlamydomonadales</taxon>
        <taxon>Volvocaceae</taxon>
        <taxon>Volvox</taxon>
    </lineage>
</organism>
<evidence type="ECO:0000313" key="4">
    <source>
        <dbReference type="EMBL" id="EFJ45322.1"/>
    </source>
</evidence>
<dbReference type="AlphaFoldDB" id="D8U4R8"/>